<dbReference type="Proteomes" id="UP001139179">
    <property type="component" value="Unassembled WGS sequence"/>
</dbReference>
<dbReference type="GO" id="GO:0005576">
    <property type="term" value="C:extracellular region"/>
    <property type="evidence" value="ECO:0007669"/>
    <property type="project" value="UniProtKB-SubCell"/>
</dbReference>
<feature type="domain" description="Bacterial toxin 8" evidence="4">
    <location>
        <begin position="126"/>
        <end position="193"/>
    </location>
</feature>
<keyword evidence="2" id="KW-0964">Secreted</keyword>
<comment type="caution">
    <text evidence="5">The sequence shown here is derived from an EMBL/GenBank/DDBJ whole genome shotgun (WGS) entry which is preliminary data.</text>
</comment>
<evidence type="ECO:0000259" key="4">
    <source>
        <dbReference type="Pfam" id="PF15545"/>
    </source>
</evidence>
<protein>
    <submittedName>
        <fullName evidence="5">Polymorphic toxin type 8 domain-containing protein</fullName>
    </submittedName>
</protein>
<gene>
    <name evidence="5" type="ORF">M3202_10105</name>
</gene>
<proteinExistence type="predicted"/>
<evidence type="ECO:0000256" key="2">
    <source>
        <dbReference type="ARBA" id="ARBA00022525"/>
    </source>
</evidence>
<comment type="subcellular location">
    <subcellularLocation>
        <location evidence="1">Secreted</location>
    </subcellularLocation>
</comment>
<dbReference type="Pfam" id="PF14449">
    <property type="entry name" value="PT-TG"/>
    <property type="match status" value="1"/>
</dbReference>
<dbReference type="AlphaFoldDB" id="A0A9X2IN01"/>
<keyword evidence="6" id="KW-1185">Reference proteome</keyword>
<dbReference type="RefSeq" id="WP_251223219.1">
    <property type="nucleotide sequence ID" value="NZ_JAMBOL010000007.1"/>
</dbReference>
<dbReference type="EMBL" id="JAMBOL010000007">
    <property type="protein sequence ID" value="MCM3714439.1"/>
    <property type="molecule type" value="Genomic_DNA"/>
</dbReference>
<accession>A0A9X2IN01</accession>
<dbReference type="InterPro" id="IPR027797">
    <property type="entry name" value="PT-TG_dom"/>
</dbReference>
<dbReference type="InterPro" id="IPR029097">
    <property type="entry name" value="Ntox8"/>
</dbReference>
<reference evidence="5" key="1">
    <citation type="submission" date="2022-05" db="EMBL/GenBank/DDBJ databases">
        <title>Comparative Genomics of Spacecraft Associated Microbes.</title>
        <authorList>
            <person name="Tran M.T."/>
            <person name="Wright A."/>
            <person name="Seuylemezian A."/>
            <person name="Eisen J."/>
            <person name="Coil D."/>
        </authorList>
    </citation>
    <scope>NUCLEOTIDE SEQUENCE</scope>
    <source>
        <strain evidence="5">214.1.1</strain>
    </source>
</reference>
<sequence>MFRTGQLRVSSFTPGQLTYRTSHLLLQTQISESVSDQETPSSPSTWREAGSAILDFLPFVGNIKAGVEALTGKDAITGRHLEGWERALAGAAIIGGPLAKGVSRGIKGIDNRGRSGKQSRLKEIANDDKVSTALRGEIKQDINEIKLGKRKNIRVPQGYNLAHRHGYEARKGYGYECSDLQTIRSHRTQHKHDGYGKRIK</sequence>
<evidence type="ECO:0000256" key="1">
    <source>
        <dbReference type="ARBA" id="ARBA00004613"/>
    </source>
</evidence>
<evidence type="ECO:0000259" key="3">
    <source>
        <dbReference type="Pfam" id="PF14449"/>
    </source>
</evidence>
<evidence type="ECO:0000313" key="5">
    <source>
        <dbReference type="EMBL" id="MCM3714439.1"/>
    </source>
</evidence>
<name>A0A9X2IN01_9BACI</name>
<feature type="domain" description="Pre-toxin TG" evidence="3">
    <location>
        <begin position="48"/>
        <end position="108"/>
    </location>
</feature>
<evidence type="ECO:0000313" key="6">
    <source>
        <dbReference type="Proteomes" id="UP001139179"/>
    </source>
</evidence>
<dbReference type="Pfam" id="PF15545">
    <property type="entry name" value="Ntox8"/>
    <property type="match status" value="1"/>
</dbReference>
<organism evidence="5 6">
    <name type="scientific">Halalkalibacter oceani</name>
    <dbReference type="NCBI Taxonomy" id="1653776"/>
    <lineage>
        <taxon>Bacteria</taxon>
        <taxon>Bacillati</taxon>
        <taxon>Bacillota</taxon>
        <taxon>Bacilli</taxon>
        <taxon>Bacillales</taxon>
        <taxon>Bacillaceae</taxon>
        <taxon>Halalkalibacter</taxon>
    </lineage>
</organism>